<evidence type="ECO:0000256" key="1">
    <source>
        <dbReference type="ARBA" id="ARBA00022737"/>
    </source>
</evidence>
<dbReference type="PANTHER" id="PTHR10582">
    <property type="entry name" value="TRANSIENT RECEPTOR POTENTIAL ION CHANNEL PROTEIN"/>
    <property type="match status" value="1"/>
</dbReference>
<gene>
    <name evidence="2" type="ORF">PMAYCL1PPCAC_15177</name>
</gene>
<dbReference type="InterPro" id="IPR024862">
    <property type="entry name" value="TRPV"/>
</dbReference>
<dbReference type="Proteomes" id="UP001328107">
    <property type="component" value="Unassembled WGS sequence"/>
</dbReference>
<dbReference type="GO" id="GO:0098703">
    <property type="term" value="P:calcium ion import across plasma membrane"/>
    <property type="evidence" value="ECO:0007669"/>
    <property type="project" value="TreeGrafter"/>
</dbReference>
<dbReference type="GO" id="GO:0005886">
    <property type="term" value="C:plasma membrane"/>
    <property type="evidence" value="ECO:0007669"/>
    <property type="project" value="TreeGrafter"/>
</dbReference>
<evidence type="ECO:0000313" key="2">
    <source>
        <dbReference type="EMBL" id="GMR44982.1"/>
    </source>
</evidence>
<proteinExistence type="predicted"/>
<evidence type="ECO:0000313" key="3">
    <source>
        <dbReference type="Proteomes" id="UP001328107"/>
    </source>
</evidence>
<keyword evidence="1" id="KW-0677">Repeat</keyword>
<name>A0AAN5HXN7_9BILA</name>
<feature type="non-terminal residue" evidence="2">
    <location>
        <position position="195"/>
    </location>
</feature>
<dbReference type="GO" id="GO:0005262">
    <property type="term" value="F:calcium channel activity"/>
    <property type="evidence" value="ECO:0007669"/>
    <property type="project" value="TreeGrafter"/>
</dbReference>
<organism evidence="2 3">
    <name type="scientific">Pristionchus mayeri</name>
    <dbReference type="NCBI Taxonomy" id="1317129"/>
    <lineage>
        <taxon>Eukaryota</taxon>
        <taxon>Metazoa</taxon>
        <taxon>Ecdysozoa</taxon>
        <taxon>Nematoda</taxon>
        <taxon>Chromadorea</taxon>
        <taxon>Rhabditida</taxon>
        <taxon>Rhabditina</taxon>
        <taxon>Diplogasteromorpha</taxon>
        <taxon>Diplogasteroidea</taxon>
        <taxon>Neodiplogasteridae</taxon>
        <taxon>Pristionchus</taxon>
    </lineage>
</organism>
<protein>
    <submittedName>
        <fullName evidence="2">Uncharacterized protein</fullName>
    </submittedName>
</protein>
<dbReference type="PANTHER" id="PTHR10582:SF30">
    <property type="entry name" value="ION TRANSPORT DOMAIN-CONTAINING PROTEIN"/>
    <property type="match status" value="1"/>
</dbReference>
<feature type="non-terminal residue" evidence="2">
    <location>
        <position position="1"/>
    </location>
</feature>
<comment type="caution">
    <text evidence="2">The sequence shown here is derived from an EMBL/GenBank/DDBJ whole genome shotgun (WGS) entry which is preliminary data.</text>
</comment>
<dbReference type="AlphaFoldDB" id="A0AAN5HXN7"/>
<reference evidence="3" key="1">
    <citation type="submission" date="2022-10" db="EMBL/GenBank/DDBJ databases">
        <title>Genome assembly of Pristionchus species.</title>
        <authorList>
            <person name="Yoshida K."/>
            <person name="Sommer R.J."/>
        </authorList>
    </citation>
    <scope>NUCLEOTIDE SEQUENCE [LARGE SCALE GENOMIC DNA]</scope>
    <source>
        <strain evidence="3">RS5460</strain>
    </source>
</reference>
<dbReference type="EMBL" id="BTRK01000004">
    <property type="protein sequence ID" value="GMR44982.1"/>
    <property type="molecule type" value="Genomic_DNA"/>
</dbReference>
<sequence length="195" mass="22254">KKLFSIMGVVFSSSEKYKVVPATRQEEERHTLYRLVDMHGSGDLIPWMRYAERSGDHSIIDSYINKKVREYLCNQGNGKLFTVTELVKRRNKERNAMLDAFRRKEGKGKSGPNVLDDFNQEGENVGDLQKALRLLDGGKSEKGERKYRELAWNLDERGAMGETLVGVCLLNGSHIHSKLAMKLCMSFPKLVNDIM</sequence>
<accession>A0AAN5HXN7</accession>
<keyword evidence="3" id="KW-1185">Reference proteome</keyword>